<dbReference type="AlphaFoldDB" id="A0A0C3G090"/>
<evidence type="ECO:0000313" key="2">
    <source>
        <dbReference type="Proteomes" id="UP000054166"/>
    </source>
</evidence>
<reference evidence="2" key="2">
    <citation type="submission" date="2015-01" db="EMBL/GenBank/DDBJ databases">
        <title>Evolutionary Origins and Diversification of the Mycorrhizal Mutualists.</title>
        <authorList>
            <consortium name="DOE Joint Genome Institute"/>
            <consortium name="Mycorrhizal Genomics Consortium"/>
            <person name="Kohler A."/>
            <person name="Kuo A."/>
            <person name="Nagy L.G."/>
            <person name="Floudas D."/>
            <person name="Copeland A."/>
            <person name="Barry K.W."/>
            <person name="Cichocki N."/>
            <person name="Veneault-Fourrey C."/>
            <person name="LaButti K."/>
            <person name="Lindquist E.A."/>
            <person name="Lipzen A."/>
            <person name="Lundell T."/>
            <person name="Morin E."/>
            <person name="Murat C."/>
            <person name="Riley R."/>
            <person name="Ohm R."/>
            <person name="Sun H."/>
            <person name="Tunlid A."/>
            <person name="Henrissat B."/>
            <person name="Grigoriev I.V."/>
            <person name="Hibbett D.S."/>
            <person name="Martin F."/>
        </authorList>
    </citation>
    <scope>NUCLEOTIDE SEQUENCE [LARGE SCALE GENOMIC DNA]</scope>
    <source>
        <strain evidence="2">F 1598</strain>
    </source>
</reference>
<reference evidence="1 2" key="1">
    <citation type="submission" date="2014-04" db="EMBL/GenBank/DDBJ databases">
        <authorList>
            <consortium name="DOE Joint Genome Institute"/>
            <person name="Kuo A."/>
            <person name="Tarkka M."/>
            <person name="Buscot F."/>
            <person name="Kohler A."/>
            <person name="Nagy L.G."/>
            <person name="Floudas D."/>
            <person name="Copeland A."/>
            <person name="Barry K.W."/>
            <person name="Cichocki N."/>
            <person name="Veneault-Fourrey C."/>
            <person name="LaButti K."/>
            <person name="Lindquist E.A."/>
            <person name="Lipzen A."/>
            <person name="Lundell T."/>
            <person name="Morin E."/>
            <person name="Murat C."/>
            <person name="Sun H."/>
            <person name="Tunlid A."/>
            <person name="Henrissat B."/>
            <person name="Grigoriev I.V."/>
            <person name="Hibbett D.S."/>
            <person name="Martin F."/>
            <person name="Nordberg H.P."/>
            <person name="Cantor M.N."/>
            <person name="Hua S.X."/>
        </authorList>
    </citation>
    <scope>NUCLEOTIDE SEQUENCE [LARGE SCALE GENOMIC DNA]</scope>
    <source>
        <strain evidence="1 2">F 1598</strain>
    </source>
</reference>
<accession>A0A0C3G090</accession>
<organism evidence="1 2">
    <name type="scientific">Piloderma croceum (strain F 1598)</name>
    <dbReference type="NCBI Taxonomy" id="765440"/>
    <lineage>
        <taxon>Eukaryota</taxon>
        <taxon>Fungi</taxon>
        <taxon>Dikarya</taxon>
        <taxon>Basidiomycota</taxon>
        <taxon>Agaricomycotina</taxon>
        <taxon>Agaricomycetes</taxon>
        <taxon>Agaricomycetidae</taxon>
        <taxon>Atheliales</taxon>
        <taxon>Atheliaceae</taxon>
        <taxon>Piloderma</taxon>
    </lineage>
</organism>
<dbReference type="Proteomes" id="UP000054166">
    <property type="component" value="Unassembled WGS sequence"/>
</dbReference>
<evidence type="ECO:0000313" key="1">
    <source>
        <dbReference type="EMBL" id="KIM85544.1"/>
    </source>
</evidence>
<protein>
    <submittedName>
        <fullName evidence="1">Uncharacterized protein</fullName>
    </submittedName>
</protein>
<name>A0A0C3G090_PILCF</name>
<dbReference type="InParanoid" id="A0A0C3G090"/>
<proteinExistence type="predicted"/>
<gene>
    <name evidence="1" type="ORF">PILCRDRAFT_816745</name>
</gene>
<dbReference type="HOGENOM" id="CLU_2929065_0_0_1"/>
<feature type="non-terminal residue" evidence="1">
    <location>
        <position position="1"/>
    </location>
</feature>
<sequence>SPFGNCLSTDFPRHLVVTYSLLLIHSFWHISCCSVRFPTVVTKALTFGYDDFDSEEERGKQ</sequence>
<dbReference type="EMBL" id="KN832984">
    <property type="protein sequence ID" value="KIM85544.1"/>
    <property type="molecule type" value="Genomic_DNA"/>
</dbReference>
<keyword evidence="2" id="KW-1185">Reference proteome</keyword>